<keyword evidence="1" id="KW-0812">Transmembrane</keyword>
<reference evidence="2" key="1">
    <citation type="journal article" date="2021" name="Proc. Natl. Acad. Sci. U.S.A.">
        <title>A Catalog of Tens of Thousands of Viruses from Human Metagenomes Reveals Hidden Associations with Chronic Diseases.</title>
        <authorList>
            <person name="Tisza M.J."/>
            <person name="Buck C.B."/>
        </authorList>
    </citation>
    <scope>NUCLEOTIDE SEQUENCE</scope>
    <source>
        <strain evidence="2">Ctt8434</strain>
    </source>
</reference>
<organism evidence="2">
    <name type="scientific">Siphoviridae sp. ctt8434</name>
    <dbReference type="NCBI Taxonomy" id="2825703"/>
    <lineage>
        <taxon>Viruses</taxon>
        <taxon>Duplodnaviria</taxon>
        <taxon>Heunggongvirae</taxon>
        <taxon>Uroviricota</taxon>
        <taxon>Caudoviricetes</taxon>
    </lineage>
</organism>
<name>A0A8S5U1F7_9CAUD</name>
<feature type="transmembrane region" description="Helical" evidence="1">
    <location>
        <begin position="25"/>
        <end position="43"/>
    </location>
</feature>
<protein>
    <submittedName>
        <fullName evidence="2">Uncharacterized protein</fullName>
    </submittedName>
</protein>
<accession>A0A8S5U1F7</accession>
<dbReference type="EMBL" id="BK015983">
    <property type="protein sequence ID" value="DAF88296.1"/>
    <property type="molecule type" value="Genomic_DNA"/>
</dbReference>
<sequence length="68" mass="7900">MCYNVLEGGINMKEKIAKLIDLKSILSLIVVISYTIMCFIEIVEPDYKDLVIMIMTFYFASKIDKKEE</sequence>
<proteinExistence type="predicted"/>
<evidence type="ECO:0000313" key="2">
    <source>
        <dbReference type="EMBL" id="DAF88296.1"/>
    </source>
</evidence>
<keyword evidence="1" id="KW-1133">Transmembrane helix</keyword>
<evidence type="ECO:0000256" key="1">
    <source>
        <dbReference type="SAM" id="Phobius"/>
    </source>
</evidence>
<keyword evidence="1" id="KW-0472">Membrane</keyword>